<name>A0A812TRA3_SYMPI</name>
<proteinExistence type="predicted"/>
<dbReference type="PANTHER" id="PTHR31562">
    <property type="entry name" value="PROTEIN CBG18972"/>
    <property type="match status" value="1"/>
</dbReference>
<gene>
    <name evidence="1" type="ORF">SPIL2461_LOCUS14540</name>
</gene>
<dbReference type="Proteomes" id="UP000649617">
    <property type="component" value="Unassembled WGS sequence"/>
</dbReference>
<protein>
    <recommendedName>
        <fullName evidence="3">Nucleotide-diphospho-sugar transferase domain-containing protein</fullName>
    </recommendedName>
</protein>
<dbReference type="InterPro" id="IPR029044">
    <property type="entry name" value="Nucleotide-diphossugar_trans"/>
</dbReference>
<dbReference type="Pfam" id="PF03314">
    <property type="entry name" value="DUF273"/>
    <property type="match status" value="1"/>
</dbReference>
<dbReference type="EMBL" id="CAJNIZ010033780">
    <property type="protein sequence ID" value="CAE7547814.1"/>
    <property type="molecule type" value="Genomic_DNA"/>
</dbReference>
<evidence type="ECO:0000313" key="2">
    <source>
        <dbReference type="Proteomes" id="UP000649617"/>
    </source>
</evidence>
<dbReference type="OrthoDB" id="407658at2759"/>
<keyword evidence="2" id="KW-1185">Reference proteome</keyword>
<accession>A0A812TRA3</accession>
<dbReference type="InterPro" id="IPR004988">
    <property type="entry name" value="DUF273"/>
</dbReference>
<dbReference type="Gene3D" id="3.90.550.10">
    <property type="entry name" value="Spore Coat Polysaccharide Biosynthesis Protein SpsA, Chain A"/>
    <property type="match status" value="1"/>
</dbReference>
<sequence>MYWELSHNEVHCRVGNPDRPSGISVAVAFDPAALAGLLGANASKLRTSSRKNVGVVVVGDPSFQSRYAAQIKSMRCYADRHGYDMHLLTASEYADCKQFKDFFFRKHCTVSKWLETQPSNYVAAIFDGDVVAAAPKRGLDKWIDHGADVQLYNRCLFHEIMAGNYMVRNTEFSRDFLMRWAKYYDQRPSGFSSSDNGAIQLVVMETLSVEGFNTCFNMYKNLTNKVTNLNPYWDYVHCTKEAIGPARAWKLPKGSLTLWPRLEFYVADGVFLNRWASDDVGPVFHHGVKDPHDVTSFYYKDLDGCQLNDTSVLRSAAELGETALHLAQSYPEYFPAGKSCKQCAELCMKSFSCQPLEDAEEPRPKQVDVSSFGTASFTLVDSAVSRQHSWGWSRWAK</sequence>
<dbReference type="PANTHER" id="PTHR31562:SF4">
    <property type="entry name" value="DUF268 DOMAIN-CONTAINING PROTEIN-RELATED"/>
    <property type="match status" value="1"/>
</dbReference>
<dbReference type="AlphaFoldDB" id="A0A812TRA3"/>
<evidence type="ECO:0000313" key="1">
    <source>
        <dbReference type="EMBL" id="CAE7547814.1"/>
    </source>
</evidence>
<reference evidence="1" key="1">
    <citation type="submission" date="2021-02" db="EMBL/GenBank/DDBJ databases">
        <authorList>
            <person name="Dougan E. K."/>
            <person name="Rhodes N."/>
            <person name="Thang M."/>
            <person name="Chan C."/>
        </authorList>
    </citation>
    <scope>NUCLEOTIDE SEQUENCE</scope>
</reference>
<organism evidence="1 2">
    <name type="scientific">Symbiodinium pilosum</name>
    <name type="common">Dinoflagellate</name>
    <dbReference type="NCBI Taxonomy" id="2952"/>
    <lineage>
        <taxon>Eukaryota</taxon>
        <taxon>Sar</taxon>
        <taxon>Alveolata</taxon>
        <taxon>Dinophyceae</taxon>
        <taxon>Suessiales</taxon>
        <taxon>Symbiodiniaceae</taxon>
        <taxon>Symbiodinium</taxon>
    </lineage>
</organism>
<evidence type="ECO:0008006" key="3">
    <source>
        <dbReference type="Google" id="ProtNLM"/>
    </source>
</evidence>
<comment type="caution">
    <text evidence="1">The sequence shown here is derived from an EMBL/GenBank/DDBJ whole genome shotgun (WGS) entry which is preliminary data.</text>
</comment>